<feature type="transmembrane region" description="Helical" evidence="9">
    <location>
        <begin position="138"/>
        <end position="160"/>
    </location>
</feature>
<keyword evidence="9" id="KW-0812">Transmembrane</keyword>
<dbReference type="InterPro" id="IPR003594">
    <property type="entry name" value="HATPase_dom"/>
</dbReference>
<keyword evidence="12" id="KW-1185">Reference proteome</keyword>
<evidence type="ECO:0000256" key="2">
    <source>
        <dbReference type="ARBA" id="ARBA00012438"/>
    </source>
</evidence>
<dbReference type="SUPFAM" id="SSF55874">
    <property type="entry name" value="ATPase domain of HSP90 chaperone/DNA topoisomerase II/histidine kinase"/>
    <property type="match status" value="1"/>
</dbReference>
<evidence type="ECO:0000256" key="1">
    <source>
        <dbReference type="ARBA" id="ARBA00000085"/>
    </source>
</evidence>
<organism evidence="11 12">
    <name type="scientific">Lentzea alba</name>
    <dbReference type="NCBI Taxonomy" id="2714351"/>
    <lineage>
        <taxon>Bacteria</taxon>
        <taxon>Bacillati</taxon>
        <taxon>Actinomycetota</taxon>
        <taxon>Actinomycetes</taxon>
        <taxon>Pseudonocardiales</taxon>
        <taxon>Pseudonocardiaceae</taxon>
        <taxon>Lentzea</taxon>
    </lineage>
</organism>
<comment type="catalytic activity">
    <reaction evidence="1">
        <text>ATP + protein L-histidine = ADP + protein N-phospho-L-histidine.</text>
        <dbReference type="EC" id="2.7.13.3"/>
    </reaction>
</comment>
<dbReference type="Gene3D" id="1.20.5.1930">
    <property type="match status" value="1"/>
</dbReference>
<dbReference type="GO" id="GO:0005524">
    <property type="term" value="F:ATP binding"/>
    <property type="evidence" value="ECO:0007669"/>
    <property type="project" value="UniProtKB-KW"/>
</dbReference>
<dbReference type="Gene3D" id="3.30.565.10">
    <property type="entry name" value="Histidine kinase-like ATPase, C-terminal domain"/>
    <property type="match status" value="1"/>
</dbReference>
<evidence type="ECO:0000256" key="8">
    <source>
        <dbReference type="ARBA" id="ARBA00023012"/>
    </source>
</evidence>
<reference evidence="11 12" key="1">
    <citation type="submission" date="2020-03" db="EMBL/GenBank/DDBJ databases">
        <title>Isolation and identification of active actinomycetes.</title>
        <authorList>
            <person name="Sun X."/>
        </authorList>
    </citation>
    <scope>NUCLEOTIDE SEQUENCE [LARGE SCALE GENOMIC DNA]</scope>
    <source>
        <strain evidence="11 12">NEAU-D13</strain>
    </source>
</reference>
<keyword evidence="9" id="KW-1133">Transmembrane helix</keyword>
<dbReference type="InterPro" id="IPR011712">
    <property type="entry name" value="Sig_transdc_His_kin_sub3_dim/P"/>
</dbReference>
<evidence type="ECO:0000313" key="11">
    <source>
        <dbReference type="EMBL" id="NGY61530.1"/>
    </source>
</evidence>
<protein>
    <recommendedName>
        <fullName evidence="2">histidine kinase</fullName>
        <ecNumber evidence="2">2.7.13.3</ecNumber>
    </recommendedName>
</protein>
<dbReference type="InterPro" id="IPR036890">
    <property type="entry name" value="HATPase_C_sf"/>
</dbReference>
<dbReference type="PANTHER" id="PTHR24421">
    <property type="entry name" value="NITRATE/NITRITE SENSOR PROTEIN NARX-RELATED"/>
    <property type="match status" value="1"/>
</dbReference>
<accession>A0A7C9RS27</accession>
<evidence type="ECO:0000256" key="7">
    <source>
        <dbReference type="ARBA" id="ARBA00022840"/>
    </source>
</evidence>
<dbReference type="Proteomes" id="UP000481360">
    <property type="component" value="Unassembled WGS sequence"/>
</dbReference>
<dbReference type="Pfam" id="PF02518">
    <property type="entry name" value="HATPase_c"/>
    <property type="match status" value="1"/>
</dbReference>
<evidence type="ECO:0000256" key="4">
    <source>
        <dbReference type="ARBA" id="ARBA00022679"/>
    </source>
</evidence>
<keyword evidence="3" id="KW-0597">Phosphoprotein</keyword>
<feature type="domain" description="Histidine kinase/HSP90-like ATPase" evidence="10">
    <location>
        <begin position="298"/>
        <end position="386"/>
    </location>
</feature>
<evidence type="ECO:0000259" key="10">
    <source>
        <dbReference type="SMART" id="SM00387"/>
    </source>
</evidence>
<sequence>MPGLSRASTVANVHQDERLSAGSLVRGWFRTFYGVLMGAWTALPDLLAAVLGVGVVKMTELELLRIARYGEAAHADPLTPRRCQRYLGVRWLVGGMGVGVILMLMLYLATALSMITAWLFDGTWGLVKDGDVVDTQLILVATVPGTLLIFVTLAGITGVAKLDQWLATTMLGTSQQTLLRQRVAELTSTRAEVIEAIDDERRRIERDLHDGVQQRLVALGMLIGRARRTKNDEQLQQLLRQAHDTAGEAIDELREVATRVYPAVLDDSGLDTALEVLAERSSVRVEISNELRESPGTALETVIYFVVSEAVTNAAKHASPSVVEISVWQSQQDIVVVVRDDGVGGADPSGSGLSGLARRVKAVDGGFEVISPQGGPTTICARVPCA</sequence>
<dbReference type="PANTHER" id="PTHR24421:SF10">
    <property type="entry name" value="NITRATE_NITRITE SENSOR PROTEIN NARQ"/>
    <property type="match status" value="1"/>
</dbReference>
<evidence type="ECO:0000256" key="6">
    <source>
        <dbReference type="ARBA" id="ARBA00022777"/>
    </source>
</evidence>
<dbReference type="GO" id="GO:0046983">
    <property type="term" value="F:protein dimerization activity"/>
    <property type="evidence" value="ECO:0007669"/>
    <property type="project" value="InterPro"/>
</dbReference>
<dbReference type="EMBL" id="JAAMPJ010000005">
    <property type="protein sequence ID" value="NGY61530.1"/>
    <property type="molecule type" value="Genomic_DNA"/>
</dbReference>
<evidence type="ECO:0000256" key="3">
    <source>
        <dbReference type="ARBA" id="ARBA00022553"/>
    </source>
</evidence>
<dbReference type="Pfam" id="PF07730">
    <property type="entry name" value="HisKA_3"/>
    <property type="match status" value="1"/>
</dbReference>
<keyword evidence="8" id="KW-0902">Two-component regulatory system</keyword>
<dbReference type="EC" id="2.7.13.3" evidence="2"/>
<dbReference type="GO" id="GO:0016020">
    <property type="term" value="C:membrane"/>
    <property type="evidence" value="ECO:0007669"/>
    <property type="project" value="InterPro"/>
</dbReference>
<keyword evidence="4" id="KW-0808">Transferase</keyword>
<evidence type="ECO:0000256" key="9">
    <source>
        <dbReference type="SAM" id="Phobius"/>
    </source>
</evidence>
<feature type="transmembrane region" description="Helical" evidence="9">
    <location>
        <begin position="32"/>
        <end position="56"/>
    </location>
</feature>
<keyword evidence="6 11" id="KW-0418">Kinase</keyword>
<dbReference type="GO" id="GO:0000155">
    <property type="term" value="F:phosphorelay sensor kinase activity"/>
    <property type="evidence" value="ECO:0007669"/>
    <property type="project" value="InterPro"/>
</dbReference>
<dbReference type="AlphaFoldDB" id="A0A7C9RS27"/>
<proteinExistence type="predicted"/>
<dbReference type="InterPro" id="IPR050482">
    <property type="entry name" value="Sensor_HK_TwoCompSys"/>
</dbReference>
<keyword evidence="5" id="KW-0547">Nucleotide-binding</keyword>
<name>A0A7C9RS27_9PSEU</name>
<dbReference type="SMART" id="SM00387">
    <property type="entry name" value="HATPase_c"/>
    <property type="match status" value="1"/>
</dbReference>
<keyword evidence="9" id="KW-0472">Membrane</keyword>
<evidence type="ECO:0000313" key="12">
    <source>
        <dbReference type="Proteomes" id="UP000481360"/>
    </source>
</evidence>
<evidence type="ECO:0000256" key="5">
    <source>
        <dbReference type="ARBA" id="ARBA00022741"/>
    </source>
</evidence>
<keyword evidence="7" id="KW-0067">ATP-binding</keyword>
<feature type="transmembrane region" description="Helical" evidence="9">
    <location>
        <begin position="91"/>
        <end position="118"/>
    </location>
</feature>
<comment type="caution">
    <text evidence="11">The sequence shown here is derived from an EMBL/GenBank/DDBJ whole genome shotgun (WGS) entry which is preliminary data.</text>
</comment>
<gene>
    <name evidence="11" type="ORF">G7043_21620</name>
</gene>